<dbReference type="InterPro" id="IPR037725">
    <property type="entry name" value="C2F_Ferlin"/>
</dbReference>
<dbReference type="SMART" id="SM00694">
    <property type="entry name" value="DysFC"/>
    <property type="match status" value="2"/>
</dbReference>
<dbReference type="PANTHER" id="PTHR12546">
    <property type="entry name" value="FER-1-LIKE"/>
    <property type="match status" value="1"/>
</dbReference>
<keyword evidence="3" id="KW-0812">Transmembrane</keyword>
<dbReference type="SMART" id="SM01200">
    <property type="entry name" value="FerA"/>
    <property type="match status" value="1"/>
</dbReference>
<dbReference type="SMART" id="SM00239">
    <property type="entry name" value="C2"/>
    <property type="match status" value="4"/>
</dbReference>
<dbReference type="SMART" id="SM00693">
    <property type="entry name" value="DysFN"/>
    <property type="match status" value="2"/>
</dbReference>
<protein>
    <submittedName>
        <fullName evidence="9">Myoferlin</fullName>
    </submittedName>
</protein>
<dbReference type="SMART" id="SM01201">
    <property type="entry name" value="FerB"/>
    <property type="match status" value="1"/>
</dbReference>
<accession>A0AA35RP53</accession>
<evidence type="ECO:0000259" key="8">
    <source>
        <dbReference type="PROSITE" id="PS50004"/>
    </source>
</evidence>
<dbReference type="InterPro" id="IPR037724">
    <property type="entry name" value="C2E_Ferlin"/>
</dbReference>
<keyword evidence="6" id="KW-0472">Membrane</keyword>
<dbReference type="InterPro" id="IPR055072">
    <property type="entry name" value="Ferlin_DSRM"/>
</dbReference>
<proteinExistence type="inferred from homology"/>
<comment type="similarity">
    <text evidence="2">Belongs to the ferlin family.</text>
</comment>
<dbReference type="PROSITE" id="PS50004">
    <property type="entry name" value="C2"/>
    <property type="match status" value="4"/>
</dbReference>
<sequence length="1462" mass="167844">MRANLPRSQNLCVCIQLYTIVTSSSSVFPLCMPYIAVPSSTQVQTLRSVLLATMIHPIDTPIEFEVSIGNYGNKLDTNVPAQSSTTPPSNPLFDGRQYHYLPWFEQKPCVVVDSQWEDCTFRITSMNILYSMADKLETGLVEVKKEMSVELYDIDAIKSQLGDVLDDFIGDVSQGLPQLPDKEVTKLDRLRRGVRVKELKELERAAIYLRNSPVKLEDMVDECEDYINSLRNLAIEPQQCIPDVIVWMLAGRKRVACIRIPAHKLFYADGKGRGQLCSKVQTLFLAPPTVEEDEDLEDLKDGAQVRMMLWLEMEKEKSHFAEEVKLIGGDFAVYAETYENEACLLGRWGTIGLTRPNWSDSRGKIKQSMDAFDPPPHGWSWDGPWFQQPELSTMFDMDESRDEWMEEIYENQARYPLSSWPDESKSYWTNVTGDAIKENDGKEEKEVTKDQLQCPEGWLWKSDWQVDIGRAVDDEGWEYAIEAGMGNWVPYERNGYLFRRRRWVRMRIRDKNAKVVQKKKQKREAALKEGWEYARLAHLTYHITRHPLDFARRRRYLRKLTGDPRRPAIFHFKGKERKKKKDDDDEEVGNQQVPRIFVTFSAPAHTYQLRAYIYQARDMYGGDKSGLSDPYCLVSFHTSSDRTRVISETVCPTWDQTILMKSIRIFGDTSKVVESPPPIIIEFMDKDTVGRDEFIGRTEVRPVIRLSLDTPGPRLDWFPIVRYNKYGGELLAAFELLLDEGNELPFTPPTASPPHTHYIVPSGIRPILQKNRVEILCWGVRDMKRFQLLPVMSPLVEFECGGVAVKSKPIKNTKSNPNFPDPVLSFDVLLPKEELYAPPLNIRVMDKRSFGRCPLVGTHVVKCMRSFIVEPKPSQSHKLAVAVAHKVATPTPSIYEGEVTVVVEDVKEALDSDPDSQKKVEFDWWSKYYYSIDDPRRTQQEYIDEGYDKMKIYPNDLEESFNKFEDLAQTFHLYRGKGSRDPEELAGESVGLLKGSLKVYPLPDDGSKEPPPVFSKTINTKPVECVVRLYVIRAVDLMAQDPDGKSDPYIKVKVGKGGKGKKIADKDGYIPSNLNPIFGKMFELKAHLPIDHTLTVTVMDWDRFSADDLIGETKIDLENRFISRHRATCGLPDTFCKRGVNKWRDRELPIQILEDWCKMMDFNPPEWSPDKKKVVINHTEYSLDRYEHDRPLPEDDLGDKEQRLALYVIKEKCNFVPEHIEERTLYNPIIPHISMGTLHMWVDIFPKEGALPPPVDISPRKPDKFVLRVVVFNTKDVLLDEISVVTGDAMSDIYVKGWIRGQDDTQKTDVHYRSMDGEGNFNWRMVFPFEYLPPEQVIVIKKKQHFYSLTKTEVHVAPRLTLQVWDNDLFSPDDFIGTIDFNLIQIPEPVQEAIDCSVDQLPPEEEVDDDIPGTVEAAKKRKASSDITGARPLPQEESEGLVAGVHFRGGRERTYWQAGAGD</sequence>
<evidence type="ECO:0000313" key="9">
    <source>
        <dbReference type="EMBL" id="CAI8014041.1"/>
    </source>
</evidence>
<dbReference type="Pfam" id="PF08150">
    <property type="entry name" value="FerB"/>
    <property type="match status" value="1"/>
</dbReference>
<dbReference type="CDD" id="cd04017">
    <property type="entry name" value="C2D_Ferlin"/>
    <property type="match status" value="1"/>
</dbReference>
<comment type="caution">
    <text evidence="9">The sequence shown here is derived from an EMBL/GenBank/DDBJ whole genome shotgun (WGS) entry which is preliminary data.</text>
</comment>
<name>A0AA35RP53_GEOBA</name>
<dbReference type="Gene3D" id="2.60.40.150">
    <property type="entry name" value="C2 domain"/>
    <property type="match status" value="3"/>
</dbReference>
<dbReference type="CDD" id="cd08374">
    <property type="entry name" value="C2F_Ferlin"/>
    <property type="match status" value="1"/>
</dbReference>
<gene>
    <name evidence="9" type="ORF">GBAR_LOCUS8813</name>
</gene>
<dbReference type="InterPro" id="IPR000008">
    <property type="entry name" value="C2_dom"/>
</dbReference>
<dbReference type="EMBL" id="CASHTH010001321">
    <property type="protein sequence ID" value="CAI8014041.1"/>
    <property type="molecule type" value="Genomic_DNA"/>
</dbReference>
<feature type="domain" description="C2" evidence="8">
    <location>
        <begin position="592"/>
        <end position="718"/>
    </location>
</feature>
<dbReference type="InterPro" id="IPR006614">
    <property type="entry name" value="Peroxin/Ferlin"/>
</dbReference>
<dbReference type="GO" id="GO:0005886">
    <property type="term" value="C:plasma membrane"/>
    <property type="evidence" value="ECO:0007669"/>
    <property type="project" value="UniProtKB-ARBA"/>
</dbReference>
<feature type="domain" description="C2" evidence="8">
    <location>
        <begin position="1008"/>
        <end position="1130"/>
    </location>
</feature>
<keyword evidence="4" id="KW-0677">Repeat</keyword>
<evidence type="ECO:0000256" key="5">
    <source>
        <dbReference type="ARBA" id="ARBA00022989"/>
    </source>
</evidence>
<dbReference type="SUPFAM" id="SSF49562">
    <property type="entry name" value="C2 domain (Calcium/lipid-binding domain, CaLB)"/>
    <property type="match status" value="4"/>
</dbReference>
<dbReference type="PANTHER" id="PTHR12546:SF33">
    <property type="entry name" value="SPERM VESICLE FUSION PROTEIN FER-1"/>
    <property type="match status" value="1"/>
</dbReference>
<dbReference type="Proteomes" id="UP001174909">
    <property type="component" value="Unassembled WGS sequence"/>
</dbReference>
<dbReference type="Pfam" id="PF00168">
    <property type="entry name" value="C2"/>
    <property type="match status" value="4"/>
</dbReference>
<dbReference type="Pfam" id="PF22901">
    <property type="entry name" value="dsrm_Ferlin"/>
    <property type="match status" value="1"/>
</dbReference>
<feature type="domain" description="C2" evidence="8">
    <location>
        <begin position="753"/>
        <end position="877"/>
    </location>
</feature>
<evidence type="ECO:0000256" key="3">
    <source>
        <dbReference type="ARBA" id="ARBA00022692"/>
    </source>
</evidence>
<keyword evidence="5" id="KW-1133">Transmembrane helix</keyword>
<reference evidence="9" key="1">
    <citation type="submission" date="2023-03" db="EMBL/GenBank/DDBJ databases">
        <authorList>
            <person name="Steffen K."/>
            <person name="Cardenas P."/>
        </authorList>
    </citation>
    <scope>NUCLEOTIDE SEQUENCE</scope>
</reference>
<evidence type="ECO:0000256" key="4">
    <source>
        <dbReference type="ARBA" id="ARBA00022737"/>
    </source>
</evidence>
<evidence type="ECO:0000313" key="10">
    <source>
        <dbReference type="Proteomes" id="UP001174909"/>
    </source>
</evidence>
<dbReference type="GO" id="GO:0061025">
    <property type="term" value="P:membrane fusion"/>
    <property type="evidence" value="ECO:0007669"/>
    <property type="project" value="TreeGrafter"/>
</dbReference>
<dbReference type="InterPro" id="IPR035892">
    <property type="entry name" value="C2_domain_sf"/>
</dbReference>
<evidence type="ECO:0000256" key="6">
    <source>
        <dbReference type="ARBA" id="ARBA00023136"/>
    </source>
</evidence>
<comment type="subcellular location">
    <subcellularLocation>
        <location evidence="1">Membrane</location>
        <topology evidence="1">Single-pass membrane protein</topology>
    </subcellularLocation>
</comment>
<dbReference type="GO" id="GO:0007009">
    <property type="term" value="P:plasma membrane organization"/>
    <property type="evidence" value="ECO:0007669"/>
    <property type="project" value="TreeGrafter"/>
</dbReference>
<feature type="region of interest" description="Disordered" evidence="7">
    <location>
        <begin position="1417"/>
        <end position="1441"/>
    </location>
</feature>
<dbReference type="PRINTS" id="PR00360">
    <property type="entry name" value="C2DOMAIN"/>
</dbReference>
<evidence type="ECO:0000256" key="7">
    <source>
        <dbReference type="SAM" id="MobiDB-lite"/>
    </source>
</evidence>
<dbReference type="InterPro" id="IPR012560">
    <property type="entry name" value="Ferlin_A-domain"/>
</dbReference>
<dbReference type="InterPro" id="IPR012561">
    <property type="entry name" value="Ferlin_B-domain"/>
</dbReference>
<keyword evidence="10" id="KW-1185">Reference proteome</keyword>
<dbReference type="InterPro" id="IPR037721">
    <property type="entry name" value="Ferlin"/>
</dbReference>
<organism evidence="9 10">
    <name type="scientific">Geodia barretti</name>
    <name type="common">Barrett's horny sponge</name>
    <dbReference type="NCBI Taxonomy" id="519541"/>
    <lineage>
        <taxon>Eukaryota</taxon>
        <taxon>Metazoa</taxon>
        <taxon>Porifera</taxon>
        <taxon>Demospongiae</taxon>
        <taxon>Heteroscleromorpha</taxon>
        <taxon>Tetractinellida</taxon>
        <taxon>Astrophorina</taxon>
        <taxon>Geodiidae</taxon>
        <taxon>Geodia</taxon>
    </lineage>
</organism>
<evidence type="ECO:0000256" key="1">
    <source>
        <dbReference type="ARBA" id="ARBA00004167"/>
    </source>
</evidence>
<evidence type="ECO:0000256" key="2">
    <source>
        <dbReference type="ARBA" id="ARBA00007561"/>
    </source>
</evidence>
<dbReference type="CDD" id="cd04037">
    <property type="entry name" value="C2E_Ferlin"/>
    <property type="match status" value="1"/>
</dbReference>
<feature type="domain" description="C2" evidence="8">
    <location>
        <begin position="1247"/>
        <end position="1397"/>
    </location>
</feature>
<dbReference type="InterPro" id="IPR037723">
    <property type="entry name" value="C2D_Ferlin"/>
</dbReference>